<keyword evidence="7" id="KW-0479">Metal-binding</keyword>
<feature type="binding site" evidence="7">
    <location>
        <position position="113"/>
    </location>
    <ligand>
        <name>Zn(2+)</name>
        <dbReference type="ChEBI" id="CHEBI:29105"/>
    </ligand>
</feature>
<keyword evidence="5" id="KW-0238">DNA-binding</keyword>
<accession>A0A4Y9EPR5</accession>
<keyword evidence="8" id="KW-0408">Iron</keyword>
<comment type="similarity">
    <text evidence="1">Belongs to the Fur family.</text>
</comment>
<evidence type="ECO:0000256" key="8">
    <source>
        <dbReference type="PIRSR" id="PIRSR602481-2"/>
    </source>
</evidence>
<comment type="cofactor">
    <cofactor evidence="8">
        <name>Mn(2+)</name>
        <dbReference type="ChEBI" id="CHEBI:29035"/>
    </cofactor>
    <cofactor evidence="8">
        <name>Fe(2+)</name>
        <dbReference type="ChEBI" id="CHEBI:29033"/>
    </cofactor>
    <text evidence="8">Binds 1 Mn(2+) or Fe(2+) ion per subunit.</text>
</comment>
<feature type="binding site" evidence="8">
    <location>
        <position position="107"/>
    </location>
    <ligand>
        <name>Fe cation</name>
        <dbReference type="ChEBI" id="CHEBI:24875"/>
    </ligand>
</feature>
<dbReference type="RefSeq" id="WP_135246363.1">
    <property type="nucleotide sequence ID" value="NZ_SIHO01000002.1"/>
</dbReference>
<protein>
    <submittedName>
        <fullName evidence="9">Transcriptional repressor</fullName>
    </submittedName>
</protein>
<dbReference type="Gene3D" id="1.10.10.10">
    <property type="entry name" value="Winged helix-like DNA-binding domain superfamily/Winged helix DNA-binding domain"/>
    <property type="match status" value="1"/>
</dbReference>
<evidence type="ECO:0000313" key="9">
    <source>
        <dbReference type="EMBL" id="TFU03771.1"/>
    </source>
</evidence>
<evidence type="ECO:0000256" key="1">
    <source>
        <dbReference type="ARBA" id="ARBA00007957"/>
    </source>
</evidence>
<dbReference type="AlphaFoldDB" id="A0A4Y9EPR5"/>
<dbReference type="Gene3D" id="3.30.1490.190">
    <property type="match status" value="1"/>
</dbReference>
<organism evidence="9 10">
    <name type="scientific">Glacieibacterium arshaanense</name>
    <dbReference type="NCBI Taxonomy" id="2511025"/>
    <lineage>
        <taxon>Bacteria</taxon>
        <taxon>Pseudomonadati</taxon>
        <taxon>Pseudomonadota</taxon>
        <taxon>Alphaproteobacteria</taxon>
        <taxon>Sphingomonadales</taxon>
        <taxon>Sphingosinicellaceae</taxon>
        <taxon>Glacieibacterium</taxon>
    </lineage>
</organism>
<keyword evidence="2" id="KW-0678">Repressor</keyword>
<dbReference type="SUPFAM" id="SSF46785">
    <property type="entry name" value="Winged helix' DNA-binding domain"/>
    <property type="match status" value="1"/>
</dbReference>
<evidence type="ECO:0000256" key="5">
    <source>
        <dbReference type="ARBA" id="ARBA00023125"/>
    </source>
</evidence>
<comment type="caution">
    <text evidence="9">The sequence shown here is derived from an EMBL/GenBank/DDBJ whole genome shotgun (WGS) entry which is preliminary data.</text>
</comment>
<dbReference type="InterPro" id="IPR002481">
    <property type="entry name" value="FUR"/>
</dbReference>
<proteinExistence type="inferred from homology"/>
<dbReference type="Pfam" id="PF01475">
    <property type="entry name" value="FUR"/>
    <property type="match status" value="1"/>
</dbReference>
<keyword evidence="10" id="KW-1185">Reference proteome</keyword>
<dbReference type="Proteomes" id="UP000297737">
    <property type="component" value="Unassembled WGS sequence"/>
</dbReference>
<dbReference type="GO" id="GO:0000976">
    <property type="term" value="F:transcription cis-regulatory region binding"/>
    <property type="evidence" value="ECO:0007669"/>
    <property type="project" value="TreeGrafter"/>
</dbReference>
<evidence type="ECO:0000256" key="7">
    <source>
        <dbReference type="PIRSR" id="PIRSR602481-1"/>
    </source>
</evidence>
<gene>
    <name evidence="9" type="ORF">EUV02_11555</name>
</gene>
<keyword evidence="6" id="KW-0804">Transcription</keyword>
<comment type="cofactor">
    <cofactor evidence="7">
        <name>Zn(2+)</name>
        <dbReference type="ChEBI" id="CHEBI:29105"/>
    </cofactor>
    <text evidence="7">Binds 1 zinc ion per subunit.</text>
</comment>
<evidence type="ECO:0000256" key="6">
    <source>
        <dbReference type="ARBA" id="ARBA00023163"/>
    </source>
</evidence>
<name>A0A4Y9EPR5_9SPHN</name>
<sequence>MASLAPHNHDHRKLAGSALVTAARATMLAAGEQWTDMRAAVFNVLAGLDAPASAYAITDAVSTALDRRIAANSIYRILDLFVANNVALRVESANAYLVNAHPECLHDCLFLVCDGCGKATHVDDEAISTQIRATAAAAGFRAERPVIEVRGRCAACCA</sequence>
<dbReference type="InterPro" id="IPR043135">
    <property type="entry name" value="Fur_C"/>
</dbReference>
<dbReference type="InterPro" id="IPR036390">
    <property type="entry name" value="WH_DNA-bd_sf"/>
</dbReference>
<dbReference type="PANTHER" id="PTHR33202:SF6">
    <property type="entry name" value="ZINC UPTAKE REGULATION PROTEIN"/>
    <property type="match status" value="1"/>
</dbReference>
<dbReference type="PANTHER" id="PTHR33202">
    <property type="entry name" value="ZINC UPTAKE REGULATION PROTEIN"/>
    <property type="match status" value="1"/>
</dbReference>
<evidence type="ECO:0000313" key="10">
    <source>
        <dbReference type="Proteomes" id="UP000297737"/>
    </source>
</evidence>
<dbReference type="InterPro" id="IPR036388">
    <property type="entry name" value="WH-like_DNA-bd_sf"/>
</dbReference>
<dbReference type="GO" id="GO:0003700">
    <property type="term" value="F:DNA-binding transcription factor activity"/>
    <property type="evidence" value="ECO:0007669"/>
    <property type="project" value="InterPro"/>
</dbReference>
<dbReference type="EMBL" id="SIHO01000002">
    <property type="protein sequence ID" value="TFU03771.1"/>
    <property type="molecule type" value="Genomic_DNA"/>
</dbReference>
<dbReference type="GO" id="GO:0005829">
    <property type="term" value="C:cytosol"/>
    <property type="evidence" value="ECO:0007669"/>
    <property type="project" value="TreeGrafter"/>
</dbReference>
<keyword evidence="4" id="KW-0805">Transcription regulation</keyword>
<dbReference type="GO" id="GO:1900376">
    <property type="term" value="P:regulation of secondary metabolite biosynthetic process"/>
    <property type="evidence" value="ECO:0007669"/>
    <property type="project" value="TreeGrafter"/>
</dbReference>
<evidence type="ECO:0000256" key="3">
    <source>
        <dbReference type="ARBA" id="ARBA00022833"/>
    </source>
</evidence>
<feature type="binding site" evidence="7">
    <location>
        <position position="153"/>
    </location>
    <ligand>
        <name>Zn(2+)</name>
        <dbReference type="ChEBI" id="CHEBI:29105"/>
    </ligand>
</feature>
<evidence type="ECO:0000256" key="2">
    <source>
        <dbReference type="ARBA" id="ARBA00022491"/>
    </source>
</evidence>
<feature type="binding site" evidence="7">
    <location>
        <position position="116"/>
    </location>
    <ligand>
        <name>Zn(2+)</name>
        <dbReference type="ChEBI" id="CHEBI:29105"/>
    </ligand>
</feature>
<dbReference type="GO" id="GO:0045892">
    <property type="term" value="P:negative regulation of DNA-templated transcription"/>
    <property type="evidence" value="ECO:0007669"/>
    <property type="project" value="TreeGrafter"/>
</dbReference>
<feature type="binding site" evidence="7">
    <location>
        <position position="156"/>
    </location>
    <ligand>
        <name>Zn(2+)</name>
        <dbReference type="ChEBI" id="CHEBI:29105"/>
    </ligand>
</feature>
<reference evidence="9 10" key="1">
    <citation type="submission" date="2019-02" db="EMBL/GenBank/DDBJ databases">
        <title>Polymorphobacter sp. isolated from the lake at the Tibet of China.</title>
        <authorList>
            <person name="Li A."/>
        </authorList>
    </citation>
    <scope>NUCLEOTIDE SEQUENCE [LARGE SCALE GENOMIC DNA]</scope>
    <source>
        <strain evidence="9 10">DJ1R-1</strain>
    </source>
</reference>
<keyword evidence="3 7" id="KW-0862">Zinc</keyword>
<dbReference type="GO" id="GO:0008270">
    <property type="term" value="F:zinc ion binding"/>
    <property type="evidence" value="ECO:0007669"/>
    <property type="project" value="TreeGrafter"/>
</dbReference>
<evidence type="ECO:0000256" key="4">
    <source>
        <dbReference type="ARBA" id="ARBA00023015"/>
    </source>
</evidence>
<dbReference type="OrthoDB" id="9801127at2"/>